<dbReference type="AlphaFoldDB" id="A0A6M4ILI7"/>
<dbReference type="EMBL" id="CP053085">
    <property type="protein sequence ID" value="QJR35874.1"/>
    <property type="molecule type" value="Genomic_DNA"/>
</dbReference>
<protein>
    <submittedName>
        <fullName evidence="1">Uncharacterized protein</fullName>
    </submittedName>
</protein>
<sequence>MHQQSNRQLQERLTSLSIADVLARAARFFTRRSGVYATFIEKQGPSHLVLRGQGGEELVIAARVTDAGTSVSGSTYMFDQQLARFLDSLPTAPAVSVATPDAAAVAALPHGVS</sequence>
<evidence type="ECO:0000313" key="2">
    <source>
        <dbReference type="Proteomes" id="UP000500938"/>
    </source>
</evidence>
<proteinExistence type="predicted"/>
<name>A0A6M4ILI7_9BACT</name>
<reference evidence="1 2" key="1">
    <citation type="submission" date="2020-05" db="EMBL/GenBank/DDBJ databases">
        <title>Complete genome sequence of Gemmatimonas greenlandica TET16.</title>
        <authorList>
            <person name="Zeng Y."/>
        </authorList>
    </citation>
    <scope>NUCLEOTIDE SEQUENCE [LARGE SCALE GENOMIC DNA]</scope>
    <source>
        <strain evidence="1 2">TET16</strain>
    </source>
</reference>
<dbReference type="KEGG" id="ggr:HKW67_10305"/>
<accession>A0A6M4ILI7</accession>
<dbReference type="Proteomes" id="UP000500938">
    <property type="component" value="Chromosome"/>
</dbReference>
<dbReference type="RefSeq" id="WP_171225304.1">
    <property type="nucleotide sequence ID" value="NZ_CP053085.1"/>
</dbReference>
<keyword evidence="2" id="KW-1185">Reference proteome</keyword>
<gene>
    <name evidence="1" type="ORF">HKW67_10305</name>
</gene>
<evidence type="ECO:0000313" key="1">
    <source>
        <dbReference type="EMBL" id="QJR35874.1"/>
    </source>
</evidence>
<organism evidence="1 2">
    <name type="scientific">Gemmatimonas groenlandica</name>
    <dbReference type="NCBI Taxonomy" id="2732249"/>
    <lineage>
        <taxon>Bacteria</taxon>
        <taxon>Pseudomonadati</taxon>
        <taxon>Gemmatimonadota</taxon>
        <taxon>Gemmatimonadia</taxon>
        <taxon>Gemmatimonadales</taxon>
        <taxon>Gemmatimonadaceae</taxon>
        <taxon>Gemmatimonas</taxon>
    </lineage>
</organism>